<accession>C0D9N0</accession>
<protein>
    <submittedName>
        <fullName evidence="1">Uncharacterized protein</fullName>
    </submittedName>
</protein>
<keyword evidence="2" id="KW-1185">Reference proteome</keyword>
<gene>
    <name evidence="1" type="ORF">CLOSTASPAR_05980</name>
</gene>
<dbReference type="EMBL" id="ACCJ01000499">
    <property type="protein sequence ID" value="EEG51964.1"/>
    <property type="molecule type" value="Genomic_DNA"/>
</dbReference>
<organism evidence="1 2">
    <name type="scientific">[Clostridium] asparagiforme DSM 15981</name>
    <dbReference type="NCBI Taxonomy" id="518636"/>
    <lineage>
        <taxon>Bacteria</taxon>
        <taxon>Bacillati</taxon>
        <taxon>Bacillota</taxon>
        <taxon>Clostridia</taxon>
        <taxon>Lachnospirales</taxon>
        <taxon>Lachnospiraceae</taxon>
        <taxon>Enterocloster</taxon>
    </lineage>
</organism>
<sequence length="39" mass="4415">MRGETRPFCFKMSPLYFSRLYYKLQSWIAAVSGPPAASG</sequence>
<reference evidence="1 2" key="1">
    <citation type="submission" date="2009-02" db="EMBL/GenBank/DDBJ databases">
        <title>Draft genome sequence of Clostridium asparagiforme (DSM 15981).</title>
        <authorList>
            <person name="Sudarsanam P."/>
            <person name="Ley R."/>
            <person name="Guruge J."/>
            <person name="Turnbaugh P.J."/>
            <person name="Mahowald M."/>
            <person name="Liep D."/>
            <person name="Gordon J."/>
        </authorList>
    </citation>
    <scope>NUCLEOTIDE SEQUENCE [LARGE SCALE GENOMIC DNA]</scope>
    <source>
        <strain evidence="1 2">DSM 15981</strain>
    </source>
</reference>
<dbReference type="AlphaFoldDB" id="C0D9N0"/>
<name>C0D9N0_9FIRM</name>
<dbReference type="HOGENOM" id="CLU_3307104_0_0_9"/>
<evidence type="ECO:0000313" key="1">
    <source>
        <dbReference type="EMBL" id="EEG51964.1"/>
    </source>
</evidence>
<dbReference type="Proteomes" id="UP000004756">
    <property type="component" value="Unassembled WGS sequence"/>
</dbReference>
<comment type="caution">
    <text evidence="1">The sequence shown here is derived from an EMBL/GenBank/DDBJ whole genome shotgun (WGS) entry which is preliminary data.</text>
</comment>
<proteinExistence type="predicted"/>
<evidence type="ECO:0000313" key="2">
    <source>
        <dbReference type="Proteomes" id="UP000004756"/>
    </source>
</evidence>